<dbReference type="Gene3D" id="2.130.10.10">
    <property type="entry name" value="YVTN repeat-like/Quinoprotein amine dehydrogenase"/>
    <property type="match status" value="1"/>
</dbReference>
<organism evidence="2 3">
    <name type="scientific">Winogradskyella litoriviva</name>
    <dbReference type="NCBI Taxonomy" id="1220182"/>
    <lineage>
        <taxon>Bacteria</taxon>
        <taxon>Pseudomonadati</taxon>
        <taxon>Bacteroidota</taxon>
        <taxon>Flavobacteriia</taxon>
        <taxon>Flavobacteriales</taxon>
        <taxon>Flavobacteriaceae</taxon>
        <taxon>Winogradskyella</taxon>
    </lineage>
</organism>
<comment type="caution">
    <text evidence="2">The sequence shown here is derived from an EMBL/GenBank/DDBJ whole genome shotgun (WGS) entry which is preliminary data.</text>
</comment>
<gene>
    <name evidence="2" type="ORF">HNV10_05655</name>
</gene>
<dbReference type="InterPro" id="IPR035986">
    <property type="entry name" value="PKD_dom_sf"/>
</dbReference>
<dbReference type="Pfam" id="PF18911">
    <property type="entry name" value="PKD_4"/>
    <property type="match status" value="1"/>
</dbReference>
<name>A0ABX2E2J9_9FLAO</name>
<dbReference type="InterPro" id="IPR015943">
    <property type="entry name" value="WD40/YVTN_repeat-like_dom_sf"/>
</dbReference>
<evidence type="ECO:0000313" key="2">
    <source>
        <dbReference type="EMBL" id="NRD22715.1"/>
    </source>
</evidence>
<dbReference type="PROSITE" id="PS50093">
    <property type="entry name" value="PKD"/>
    <property type="match status" value="1"/>
</dbReference>
<accession>A0ABX2E2J9</accession>
<feature type="domain" description="PKD" evidence="1">
    <location>
        <begin position="393"/>
        <end position="450"/>
    </location>
</feature>
<dbReference type="InterPro" id="IPR026341">
    <property type="entry name" value="T9SS_type_B"/>
</dbReference>
<dbReference type="InterPro" id="IPR000601">
    <property type="entry name" value="PKD_dom"/>
</dbReference>
<dbReference type="InterPro" id="IPR013783">
    <property type="entry name" value="Ig-like_fold"/>
</dbReference>
<reference evidence="2 3" key="1">
    <citation type="journal article" date="2015" name="Int. J. Syst. Evol. Microbiol.">
        <title>Winogradskyella litoriviva sp. nov., isolated from coastal seawater.</title>
        <authorList>
            <person name="Nedashkovskaya O.I."/>
            <person name="Kukhlevskiy A.D."/>
            <person name="Zhukova N.V."/>
            <person name="Kim S.J."/>
            <person name="Rhee S.K."/>
            <person name="Mikhailov V.V."/>
        </authorList>
    </citation>
    <scope>NUCLEOTIDE SEQUENCE [LARGE SCALE GENOMIC DNA]</scope>
    <source>
        <strain evidence="2 3">KMM6491</strain>
    </source>
</reference>
<dbReference type="CDD" id="cd00146">
    <property type="entry name" value="PKD"/>
    <property type="match status" value="1"/>
</dbReference>
<dbReference type="EMBL" id="JABRWQ010000002">
    <property type="protein sequence ID" value="NRD22715.1"/>
    <property type="molecule type" value="Genomic_DNA"/>
</dbReference>
<evidence type="ECO:0000259" key="1">
    <source>
        <dbReference type="PROSITE" id="PS50093"/>
    </source>
</evidence>
<dbReference type="SUPFAM" id="SSF49299">
    <property type="entry name" value="PKD domain"/>
    <property type="match status" value="1"/>
</dbReference>
<evidence type="ECO:0000313" key="3">
    <source>
        <dbReference type="Proteomes" id="UP000805085"/>
    </source>
</evidence>
<dbReference type="SUPFAM" id="SSF101898">
    <property type="entry name" value="NHL repeat"/>
    <property type="match status" value="1"/>
</dbReference>
<dbReference type="NCBIfam" id="TIGR04131">
    <property type="entry name" value="Bac_Flav_CTERM"/>
    <property type="match status" value="1"/>
</dbReference>
<proteinExistence type="predicted"/>
<dbReference type="Pfam" id="PF13585">
    <property type="entry name" value="CHU_C"/>
    <property type="match status" value="1"/>
</dbReference>
<keyword evidence="3" id="KW-1185">Reference proteome</keyword>
<dbReference type="Proteomes" id="UP000805085">
    <property type="component" value="Unassembled WGS sequence"/>
</dbReference>
<sequence>MKWLYLLILLLLSNVSYSQKEANIWYFGENAGLDFNSGSPVALLNGQLNTLEGCSTISDANGNLLFYSDGVTVWNRNHGVMLNGTGLNGHESSTHSALVVPKPNDANVYYIFTVDQGFIGANGIQYSEVDLTLDGGLGGITLNKNILLHTPTTEKLTAVKNSSGTGFWVLSHKLNSNEFIAYEITASGVNTTPIISAAGTVITDAQDSIGQIKISPNGSKVAAARRGGLDEVQLFDFNPTTGAVSNPLTILPNVNAVYGVEFSPSSNVLYVSGYGGRVYQYDLNAGSSADIINSEFLIQIDNSMNYSAIQLGPDSKLYITKIAGYLDVIENPDVVGLGCNYITDAVFLEGRTGQLGLPPFIQSFFRIDDIEFQNVCFGESTSFNLVDLVDSATWNFDDLASGTNNTSTDLAPTHVFSAPGTYEVSVNVTIDAETASSTITVIIYEQPTTTQPQDILICDDDNDGFYSFDLTQNESSILNGQSTSIFDVTYYTSMTDYMNDNPITDPGNYTNTTTYTSQTIIASVKNINNADCEATTTFNIQVFESPTPVNDIPSLSFCDNTSLGTDVDGIIEFDLTQNEATILNGQSAIDFTVSYFTDSALTNQINTPSAYQNTNPTETIYVQVVNNNYSNCVEQTSFSIEVFELPTVAAIVNLRQCDDDLDGFSIFNLTEVNAEISTNHLNETISFYETQSDAESGNNPITNTTTYTNQTVSIDMVWARLENLNNCYITSQVNLVVSTTQIPNTYTRDFYQCDHGPDTTDGIATFDLGLVNTEIQGLFPVGQQLIINYYRNQADALSEINPITNITNYQNIGYPNQQDVFIRVDSALDNDCLGLGHHITLHVETVPIAHSVVVSEQCDDDGDSIYAFDTSNIETTLLNGQTNVIIAYFDGLGNPLPSPLPNPFSTATQTITARVTNATSLDLDGACFDETQIMFTVGSAVVAYAVSDFIECDDDNDGQFAFDTSNVEASVLNGQTGMIVTYIDESGNLLPSPLPNPFITDTQTMTARVENQLSAICYDETTINFIVSEQPTANPIANDFVCDDIGNDGEHIFLLSYYDSQILNGQSQSKFEVFYFENNMDAQNNMNPLSNSYIVSSSSQTIFAKIQNVNNPDCFEITTFELGVHYLPIANQPEDILVCDDETNDGIEAFDLSVQNSIILNGQSDMDNTITYHLTLTNAENNTNTISENYTNTENPQTIYVRLENNDYSDCYTTTSFQIIVNEQPILEMQDQWFICEENTLEIIADSGYDEYLWSTGETSQSIIVATTGAYEITATNIYGNLSCSTTKTVSVSNSNSATITGIETVDWTQNDNSITVFVEGDGDYEYSLDGLLYQDSNEFTNLSVDEYTIYVRDKNGCGIVTESVYLLYYPKFFTPNNDGYNDTWQIINSIREPNNKIYIFDRYGKLVKQLRPTDIGWGGTYNGSVLPSNDYWFILERQNGKTYRGHFSLKR</sequence>
<protein>
    <submittedName>
        <fullName evidence="2">T9SS type B sorting domain-containing protein</fullName>
    </submittedName>
</protein>
<dbReference type="Gene3D" id="2.60.40.10">
    <property type="entry name" value="Immunoglobulins"/>
    <property type="match status" value="1"/>
</dbReference>
<dbReference type="RefSeq" id="WP_173300349.1">
    <property type="nucleotide sequence ID" value="NZ_JABRWQ010000002.1"/>
</dbReference>